<dbReference type="AlphaFoldDB" id="A0A0H5QJ34"/>
<proteinExistence type="predicted"/>
<reference evidence="1" key="2">
    <citation type="submission" date="2015-07" db="EMBL/GenBank/DDBJ databases">
        <title>Plasmids, circular viruses and viroids from rat gut.</title>
        <authorList>
            <person name="Jorgensen T.J."/>
            <person name="Hansen M.A."/>
            <person name="Xu Z."/>
            <person name="Tabak M.A."/>
            <person name="Sorensen S.J."/>
            <person name="Hansen L.H."/>
        </authorList>
    </citation>
    <scope>NUCLEOTIDE SEQUENCE</scope>
    <source>
        <plasmid evidence="1">pRGFK0779</plasmid>
    </source>
</reference>
<sequence>MAKKTKKGSTYDAEKRRALRESGVKTLTVPVPDFGKWGEGSLGEGGYLRISVMLPHVGGMEQVCNIYYRYSPERGRMELVEDFEIFLSDVKKIFAAKDLSDRAEDLQGIRKAAEIANRDDVAYRSRRKLLEELKTLTQTLAQPLKEEG</sequence>
<geneLocation type="plasmid" evidence="1">
    <name>pRGFK0779</name>
</geneLocation>
<reference evidence="1" key="1">
    <citation type="submission" date="2015-06" db="EMBL/GenBank/DDBJ databases">
        <authorList>
            <person name="Joergensen T."/>
        </authorList>
    </citation>
    <scope>NUCLEOTIDE SEQUENCE</scope>
    <source>
        <plasmid evidence="1">pRGFK0779</plasmid>
    </source>
</reference>
<dbReference type="EMBL" id="LN853388">
    <property type="protein sequence ID" value="CRY95812.1"/>
    <property type="molecule type" value="Genomic_DNA"/>
</dbReference>
<organism evidence="1">
    <name type="scientific">uncultured prokaryote</name>
    <dbReference type="NCBI Taxonomy" id="198431"/>
    <lineage>
        <taxon>unclassified sequences</taxon>
        <taxon>environmental samples</taxon>
    </lineage>
</organism>
<protein>
    <submittedName>
        <fullName evidence="1">Uncharacterized protein</fullName>
    </submittedName>
</protein>
<name>A0A0H5QJ34_9ZZZZ</name>
<keyword evidence="1" id="KW-0614">Plasmid</keyword>
<evidence type="ECO:0000313" key="1">
    <source>
        <dbReference type="EMBL" id="CRY95812.1"/>
    </source>
</evidence>
<accession>A0A0H5QJ34</accession>